<dbReference type="AlphaFoldDB" id="A0A9J5ZQV8"/>
<evidence type="ECO:0000313" key="1">
    <source>
        <dbReference type="EMBL" id="KAG5614450.1"/>
    </source>
</evidence>
<sequence length="100" mass="11511">MFLSNRGRWGRSGGDWALSQNEQVSGLSKLGGGFCRKENVFQRDICMVSFWNEFKKKGCHIKWARRSITFCPTSFLTHTKLTWVGLTRGNGRTKKYCRGD</sequence>
<name>A0A9J5ZQV8_SOLCO</name>
<proteinExistence type="predicted"/>
<accession>A0A9J5ZQV8</accession>
<organism evidence="1 2">
    <name type="scientific">Solanum commersonii</name>
    <name type="common">Commerson's wild potato</name>
    <name type="synonym">Commerson's nightshade</name>
    <dbReference type="NCBI Taxonomy" id="4109"/>
    <lineage>
        <taxon>Eukaryota</taxon>
        <taxon>Viridiplantae</taxon>
        <taxon>Streptophyta</taxon>
        <taxon>Embryophyta</taxon>
        <taxon>Tracheophyta</taxon>
        <taxon>Spermatophyta</taxon>
        <taxon>Magnoliopsida</taxon>
        <taxon>eudicotyledons</taxon>
        <taxon>Gunneridae</taxon>
        <taxon>Pentapetalae</taxon>
        <taxon>asterids</taxon>
        <taxon>lamiids</taxon>
        <taxon>Solanales</taxon>
        <taxon>Solanaceae</taxon>
        <taxon>Solanoideae</taxon>
        <taxon>Solaneae</taxon>
        <taxon>Solanum</taxon>
    </lineage>
</organism>
<comment type="caution">
    <text evidence="1">The sequence shown here is derived from an EMBL/GenBank/DDBJ whole genome shotgun (WGS) entry which is preliminary data.</text>
</comment>
<reference evidence="1 2" key="1">
    <citation type="submission" date="2020-09" db="EMBL/GenBank/DDBJ databases">
        <title>De no assembly of potato wild relative species, Solanum commersonii.</title>
        <authorList>
            <person name="Cho K."/>
        </authorList>
    </citation>
    <scope>NUCLEOTIDE SEQUENCE [LARGE SCALE GENOMIC DNA]</scope>
    <source>
        <strain evidence="1">LZ3.2</strain>
        <tissue evidence="1">Leaf</tissue>
    </source>
</reference>
<evidence type="ECO:0000313" key="2">
    <source>
        <dbReference type="Proteomes" id="UP000824120"/>
    </source>
</evidence>
<protein>
    <submittedName>
        <fullName evidence="1">Uncharacterized protein</fullName>
    </submittedName>
</protein>
<gene>
    <name evidence="1" type="ORF">H5410_014274</name>
</gene>
<dbReference type="EMBL" id="JACXVP010000003">
    <property type="protein sequence ID" value="KAG5614450.1"/>
    <property type="molecule type" value="Genomic_DNA"/>
</dbReference>
<dbReference type="Proteomes" id="UP000824120">
    <property type="component" value="Chromosome 3"/>
</dbReference>
<keyword evidence="2" id="KW-1185">Reference proteome</keyword>